<proteinExistence type="inferred from homology"/>
<comment type="caution">
    <text evidence="3">The sequence shown here is derived from an EMBL/GenBank/DDBJ whole genome shotgun (WGS) entry which is preliminary data.</text>
</comment>
<dbReference type="EMBL" id="CAAE01010025">
    <property type="protein sequence ID" value="CAF92540.1"/>
    <property type="molecule type" value="Genomic_DNA"/>
</dbReference>
<organism evidence="3">
    <name type="scientific">Tetraodon nigroviridis</name>
    <name type="common">Spotted green pufferfish</name>
    <name type="synonym">Chelonodon nigroviridis</name>
    <dbReference type="NCBI Taxonomy" id="99883"/>
    <lineage>
        <taxon>Eukaryota</taxon>
        <taxon>Metazoa</taxon>
        <taxon>Chordata</taxon>
        <taxon>Craniata</taxon>
        <taxon>Vertebrata</taxon>
        <taxon>Euteleostomi</taxon>
        <taxon>Actinopterygii</taxon>
        <taxon>Neopterygii</taxon>
        <taxon>Teleostei</taxon>
        <taxon>Neoteleostei</taxon>
        <taxon>Acanthomorphata</taxon>
        <taxon>Eupercaria</taxon>
        <taxon>Tetraodontiformes</taxon>
        <taxon>Tetradontoidea</taxon>
        <taxon>Tetraodontidae</taxon>
        <taxon>Tetraodon</taxon>
    </lineage>
</organism>
<feature type="non-terminal residue" evidence="3">
    <location>
        <position position="1"/>
    </location>
</feature>
<feature type="region of interest" description="Disordered" evidence="2">
    <location>
        <begin position="1"/>
        <end position="27"/>
    </location>
</feature>
<dbReference type="AlphaFoldDB" id="Q4T3J2"/>
<evidence type="ECO:0000313" key="3">
    <source>
        <dbReference type="EMBL" id="CAF92540.1"/>
    </source>
</evidence>
<comment type="similarity">
    <text evidence="1">Belongs to the peptidase S54 family.</text>
</comment>
<dbReference type="PANTHER" id="PTHR45965:SF2">
    <property type="entry name" value="INACTIVE RHOMBOID PROTEIN 2"/>
    <property type="match status" value="1"/>
</dbReference>
<name>Q4T3J2_TETNG</name>
<sequence>MLSFSSGSGLGAAGAGPLAPGAASRSASTRRRRLISVAASPPAGAEEQRHLRERQVCSAGELLDRSQFSSRALSTSNISATFQEDLIHLGAKFSPCIRQDSQIVSLFQKARDLERESGCCVQNDNSGCVQTLRSGCSVGEPEPPASLASLRKALNEGRFPDSSEARAPNNHGCCSFLHPVSELLSSPECDHAGNPGHLHQVDGRARGHQKVFWFRLSPGPQVRAQKVTRCFCLLLLHLNGFCCCSRVCEEPASAEPHTWPDDITKWPVCTDPKEWKHTGYRHMDCNIKGRPCCIGTKG</sequence>
<dbReference type="GO" id="GO:0050708">
    <property type="term" value="P:regulation of protein secretion"/>
    <property type="evidence" value="ECO:0007669"/>
    <property type="project" value="TreeGrafter"/>
</dbReference>
<accession>Q4T3J2</accession>
<gene>
    <name evidence="3" type="ORF">GSTENG00007823001</name>
</gene>
<feature type="compositionally biased region" description="Low complexity" evidence="2">
    <location>
        <begin position="15"/>
        <end position="27"/>
    </location>
</feature>
<evidence type="ECO:0000256" key="2">
    <source>
        <dbReference type="SAM" id="MobiDB-lite"/>
    </source>
</evidence>
<dbReference type="GO" id="GO:0042058">
    <property type="term" value="P:regulation of epidermal growth factor receptor signaling pathway"/>
    <property type="evidence" value="ECO:0007669"/>
    <property type="project" value="TreeGrafter"/>
</dbReference>
<dbReference type="KEGG" id="tng:GSTEN00007823G001"/>
<protein>
    <submittedName>
        <fullName evidence="3">(spotted green pufferfish) hypothetical protein</fullName>
    </submittedName>
</protein>
<evidence type="ECO:0000256" key="1">
    <source>
        <dbReference type="ARBA" id="ARBA00009045"/>
    </source>
</evidence>
<dbReference type="PANTHER" id="PTHR45965">
    <property type="entry name" value="INACTIVE RHOMBOID PROTEIN"/>
    <property type="match status" value="1"/>
</dbReference>
<dbReference type="OrthoDB" id="2146116at2759"/>
<dbReference type="InterPro" id="IPR051512">
    <property type="entry name" value="Inactive_Rhomboid"/>
</dbReference>
<reference evidence="3" key="2">
    <citation type="submission" date="2004-02" db="EMBL/GenBank/DDBJ databases">
        <authorList>
            <consortium name="Genoscope"/>
            <consortium name="Whitehead Institute Centre for Genome Research"/>
        </authorList>
    </citation>
    <scope>NUCLEOTIDE SEQUENCE</scope>
</reference>
<reference evidence="3" key="1">
    <citation type="journal article" date="2004" name="Nature">
        <title>Genome duplication in the teleost fish Tetraodon nigroviridis reveals the early vertebrate proto-karyotype.</title>
        <authorList>
            <person name="Jaillon O."/>
            <person name="Aury J.-M."/>
            <person name="Brunet F."/>
            <person name="Petit J.-L."/>
            <person name="Stange-Thomann N."/>
            <person name="Mauceli E."/>
            <person name="Bouneau L."/>
            <person name="Fischer C."/>
            <person name="Ozouf-Costaz C."/>
            <person name="Bernot A."/>
            <person name="Nicaud S."/>
            <person name="Jaffe D."/>
            <person name="Fisher S."/>
            <person name="Lutfalla G."/>
            <person name="Dossat C."/>
            <person name="Segurens B."/>
            <person name="Dasilva C."/>
            <person name="Salanoubat M."/>
            <person name="Levy M."/>
            <person name="Boudet N."/>
            <person name="Castellano S."/>
            <person name="Anthouard V."/>
            <person name="Jubin C."/>
            <person name="Castelli V."/>
            <person name="Katinka M."/>
            <person name="Vacherie B."/>
            <person name="Biemont C."/>
            <person name="Skalli Z."/>
            <person name="Cattolico L."/>
            <person name="Poulain J."/>
            <person name="De Berardinis V."/>
            <person name="Cruaud C."/>
            <person name="Duprat S."/>
            <person name="Brottier P."/>
            <person name="Coutanceau J.-P."/>
            <person name="Gouzy J."/>
            <person name="Parra G."/>
            <person name="Lardier G."/>
            <person name="Chapple C."/>
            <person name="McKernan K.J."/>
            <person name="McEwan P."/>
            <person name="Bosak S."/>
            <person name="Kellis M."/>
            <person name="Volff J.-N."/>
            <person name="Guigo R."/>
            <person name="Zody M.C."/>
            <person name="Mesirov J."/>
            <person name="Lindblad-Toh K."/>
            <person name="Birren B."/>
            <person name="Nusbaum C."/>
            <person name="Kahn D."/>
            <person name="Robinson-Rechavi M."/>
            <person name="Laudet V."/>
            <person name="Schachter V."/>
            <person name="Quetier F."/>
            <person name="Saurin W."/>
            <person name="Scarpelli C."/>
            <person name="Wincker P."/>
            <person name="Lander E.S."/>
            <person name="Weissenbach J."/>
            <person name="Roest Crollius H."/>
        </authorList>
    </citation>
    <scope>NUCLEOTIDE SEQUENCE [LARGE SCALE GENOMIC DNA]</scope>
</reference>
<dbReference type="GO" id="GO:0005789">
    <property type="term" value="C:endoplasmic reticulum membrane"/>
    <property type="evidence" value="ECO:0007669"/>
    <property type="project" value="TreeGrafter"/>
</dbReference>